<organism evidence="1">
    <name type="scientific">Cotesia congregata</name>
    <name type="common">Parasitoid wasp</name>
    <name type="synonym">Apanteles congregatus</name>
    <dbReference type="NCBI Taxonomy" id="51543"/>
    <lineage>
        <taxon>Eukaryota</taxon>
        <taxon>Metazoa</taxon>
        <taxon>Ecdysozoa</taxon>
        <taxon>Arthropoda</taxon>
        <taxon>Hexapoda</taxon>
        <taxon>Insecta</taxon>
        <taxon>Pterygota</taxon>
        <taxon>Neoptera</taxon>
        <taxon>Endopterygota</taxon>
        <taxon>Hymenoptera</taxon>
        <taxon>Apocrita</taxon>
        <taxon>Ichneumonoidea</taxon>
        <taxon>Braconidae</taxon>
        <taxon>Microgastrinae</taxon>
        <taxon>Cotesia</taxon>
    </lineage>
</organism>
<protein>
    <submittedName>
        <fullName evidence="1">Uncharacterized protein</fullName>
    </submittedName>
</protein>
<sequence length="72" mass="7790">MAACSCICGGTVSAVTPLVADSQPKTPQHRQAPTTGTTQRTVDLTRIHTNKSLKIPPQLWHPNNLINPIKAY</sequence>
<dbReference type="EMBL" id="HF586473">
    <property type="protein sequence ID" value="CCQ71288.1"/>
    <property type="molecule type" value="Genomic_DNA"/>
</dbReference>
<gene>
    <name evidence="1" type="primary">CcPL2.178</name>
</gene>
<reference evidence="1" key="1">
    <citation type="journal article" date="2013" name="Philos. Trans. R. Soc. Lond., B, Biol. Sci.">
        <title>Functional endogenous viral elements in the genome of the parasitoid wasp Cotesia congregata: insights into the evolutionary dynamics of bracoviruses.</title>
        <authorList>
            <person name="Bezier A."/>
            <person name="Louis F."/>
            <person name="Jancek S."/>
            <person name="Periquet G."/>
            <person name="Theze J."/>
            <person name="Gyapay G."/>
            <person name="Musset K."/>
            <person name="Lesobre J."/>
            <person name="Lenoble P."/>
            <person name="Dupuy C."/>
            <person name="Gundersen-Rindal D."/>
            <person name="Herniou E.A.Drezen.J.M."/>
        </authorList>
    </citation>
    <scope>NUCLEOTIDE SEQUENCE</scope>
</reference>
<proteinExistence type="predicted"/>
<accession>S6D9L6</accession>
<name>S6D9L6_COTCN</name>
<evidence type="ECO:0000313" key="1">
    <source>
        <dbReference type="EMBL" id="CCQ71288.1"/>
    </source>
</evidence>
<dbReference type="AlphaFoldDB" id="S6D9L6"/>